<organism evidence="2 3">
    <name type="scientific">Clostridium brassicae</name>
    <dbReference type="NCBI Taxonomy" id="2999072"/>
    <lineage>
        <taxon>Bacteria</taxon>
        <taxon>Bacillati</taxon>
        <taxon>Bacillota</taxon>
        <taxon>Clostridia</taxon>
        <taxon>Eubacteriales</taxon>
        <taxon>Clostridiaceae</taxon>
        <taxon>Clostridium</taxon>
    </lineage>
</organism>
<protein>
    <submittedName>
        <fullName evidence="2">U32 family peptidase</fullName>
    </submittedName>
</protein>
<evidence type="ECO:0000259" key="1">
    <source>
        <dbReference type="Pfam" id="PF12392"/>
    </source>
</evidence>
<dbReference type="RefSeq" id="WP_268061076.1">
    <property type="nucleotide sequence ID" value="NZ_JAPQFJ010000007.1"/>
</dbReference>
<proteinExistence type="predicted"/>
<evidence type="ECO:0000313" key="3">
    <source>
        <dbReference type="Proteomes" id="UP001144612"/>
    </source>
</evidence>
<keyword evidence="3" id="KW-1185">Reference proteome</keyword>
<dbReference type="Pfam" id="PF12392">
    <property type="entry name" value="DUF3656"/>
    <property type="match status" value="1"/>
</dbReference>
<comment type="caution">
    <text evidence="2">The sequence shown here is derived from an EMBL/GenBank/DDBJ whole genome shotgun (WGS) entry which is preliminary data.</text>
</comment>
<dbReference type="PANTHER" id="PTHR30217">
    <property type="entry name" value="PEPTIDASE U32 FAMILY"/>
    <property type="match status" value="1"/>
</dbReference>
<dbReference type="PROSITE" id="PS01276">
    <property type="entry name" value="PEPTIDASE_U32"/>
    <property type="match status" value="1"/>
</dbReference>
<dbReference type="Proteomes" id="UP001144612">
    <property type="component" value="Unassembled WGS sequence"/>
</dbReference>
<dbReference type="InterPro" id="IPR051454">
    <property type="entry name" value="RNA/ubiquinone_mod_enzymes"/>
</dbReference>
<dbReference type="EMBL" id="JAPQFJ010000007">
    <property type="protein sequence ID" value="MCY6958658.1"/>
    <property type="molecule type" value="Genomic_DNA"/>
</dbReference>
<dbReference type="InterPro" id="IPR020988">
    <property type="entry name" value="Pept_U32_collagenase"/>
</dbReference>
<name>A0ABT4D921_9CLOT</name>
<accession>A0ABT4D921</accession>
<sequence length="809" mass="92159">MKKIELLAPAGSMESLHAAVQNGADAVYLGGAKFSARAYASNFDEANMIKAVEYCHLYNVKIYVTVNTLIKEDEIKEALEYIKFLYEIGVDALIIQDTGIAELVSRNFPEFHLHASTQMTVHNGEGAILLKKLGFSRIVLSRELDINEIKYISKELNIETEVFIHGALCISYSGQCLMSSLIGGRSGNRGRCAQPCRLPYEIIDKVSGRNKKGYILSPKDICTIENIKDLIESGTSSLKIEGRMKRPEYVAGVVAAYRKVIDEALNNLQSTNSAQLKGQELNIGVGNCKLHHKENEKYNQEKEKKKLLQLFNREGFSKAYLFGNMGKDMMSYNFPKNTGIEIGKVNKDMTILLKEDIHLQDGIRVKESGFTISKILKKSKSVEEAFAGDIVSLKPSKYKVGDILYKTSDVRLLENLSKSYIDIYGHKNNLKLIVKFSVGQPFTLETEYEGKPFEYEADIVQKALKKPLDKEKIINNLRKTGDTAFNFKEIEFEVFEDGFMPVSAINSARRELINKIESFIKHKDKKIFKKEIDFNRNYREIFQMDIQGPLVVVTTKDQLKAAQHMKIDSIAVEMFMRDSSINLDEVKCKNVFIKTFSIIKGEFENVCTKIEERLPYIKGIITSNLGIINRFKDKTLIIGDYKLNNFNSYGIGFYKDYLDIISISVELNKKEITNLVKKSVLPCIMLVYGKIELMISEYCPIGSVLGNKNRKKECSGECERGSFVLRDRKGEEFPVKTDKYCRSHIYNGTSINLIPNLDEIKKLKVNLLRADFIDESYEETLEILKSLKEEVFNKDFKGFTRGHFRRGVE</sequence>
<gene>
    <name evidence="2" type="ORF">OW729_08580</name>
</gene>
<dbReference type="PANTHER" id="PTHR30217:SF10">
    <property type="entry name" value="23S RRNA 5-HYDROXYCYTIDINE C2501 SYNTHASE"/>
    <property type="match status" value="1"/>
</dbReference>
<dbReference type="InterPro" id="IPR001539">
    <property type="entry name" value="Peptidase_U32"/>
</dbReference>
<evidence type="ECO:0000313" key="2">
    <source>
        <dbReference type="EMBL" id="MCY6958658.1"/>
    </source>
</evidence>
<dbReference type="Pfam" id="PF01136">
    <property type="entry name" value="Peptidase_U32"/>
    <property type="match status" value="2"/>
</dbReference>
<reference evidence="2" key="1">
    <citation type="submission" date="2022-12" db="EMBL/GenBank/DDBJ databases">
        <title>Clostridium sp. nov., isolated from industrial wastewater.</title>
        <authorList>
            <person name="Jiayan W."/>
        </authorList>
    </citation>
    <scope>NUCLEOTIDE SEQUENCE</scope>
    <source>
        <strain evidence="2">ZC22-4</strain>
    </source>
</reference>
<feature type="domain" description="Peptidase U32 collagenase" evidence="1">
    <location>
        <begin position="404"/>
        <end position="517"/>
    </location>
</feature>